<keyword evidence="1 3" id="KW-0808">Transferase</keyword>
<evidence type="ECO:0000313" key="4">
    <source>
        <dbReference type="Proteomes" id="UP000509418"/>
    </source>
</evidence>
<proteinExistence type="predicted"/>
<name>A0A7H8T5Y8_STRCX</name>
<dbReference type="AlphaFoldDB" id="A0A7H8T5Y8"/>
<dbReference type="CDD" id="cd04301">
    <property type="entry name" value="NAT_SF"/>
    <property type="match status" value="1"/>
</dbReference>
<gene>
    <name evidence="3" type="ORF">HUT05_16955</name>
</gene>
<dbReference type="InterPro" id="IPR050769">
    <property type="entry name" value="NAT_camello-type"/>
</dbReference>
<sequence>MDIAIRQAEPDEFDALGEITALAYLHDGLLDFGENDEYLGELRDVAKRAAAAEVLVAVADGRLLGGVTFVPSGGPMADIARSGEAEIRMLAVDRAGRGRGAGEALVRACVERARGTEGCVRIVLSTQRTMHGAHRIYERLGFVRTPERDWNPIPQLVDITLLTYELTL</sequence>
<dbReference type="InterPro" id="IPR016181">
    <property type="entry name" value="Acyl_CoA_acyltransferase"/>
</dbReference>
<evidence type="ECO:0000256" key="1">
    <source>
        <dbReference type="ARBA" id="ARBA00022679"/>
    </source>
</evidence>
<organism evidence="3 4">
    <name type="scientific">Streptomyces chartreusis</name>
    <dbReference type="NCBI Taxonomy" id="1969"/>
    <lineage>
        <taxon>Bacteria</taxon>
        <taxon>Bacillati</taxon>
        <taxon>Actinomycetota</taxon>
        <taxon>Actinomycetes</taxon>
        <taxon>Kitasatosporales</taxon>
        <taxon>Streptomycetaceae</taxon>
        <taxon>Streptomyces</taxon>
    </lineage>
</organism>
<dbReference type="Gene3D" id="3.40.630.30">
    <property type="match status" value="1"/>
</dbReference>
<dbReference type="GO" id="GO:0008080">
    <property type="term" value="F:N-acetyltransferase activity"/>
    <property type="evidence" value="ECO:0007669"/>
    <property type="project" value="InterPro"/>
</dbReference>
<dbReference type="InterPro" id="IPR000182">
    <property type="entry name" value="GNAT_dom"/>
</dbReference>
<dbReference type="SUPFAM" id="SSF55729">
    <property type="entry name" value="Acyl-CoA N-acyltransferases (Nat)"/>
    <property type="match status" value="1"/>
</dbReference>
<keyword evidence="4" id="KW-1185">Reference proteome</keyword>
<dbReference type="PANTHER" id="PTHR13947:SF37">
    <property type="entry name" value="LD18367P"/>
    <property type="match status" value="1"/>
</dbReference>
<dbReference type="Pfam" id="PF00583">
    <property type="entry name" value="Acetyltransf_1"/>
    <property type="match status" value="1"/>
</dbReference>
<dbReference type="PANTHER" id="PTHR13947">
    <property type="entry name" value="GNAT FAMILY N-ACETYLTRANSFERASE"/>
    <property type="match status" value="1"/>
</dbReference>
<dbReference type="Proteomes" id="UP000509418">
    <property type="component" value="Chromosome"/>
</dbReference>
<reference evidence="3 4" key="1">
    <citation type="submission" date="2020-06" db="EMBL/GenBank/DDBJ databases">
        <title>Genome mining for natural products.</title>
        <authorList>
            <person name="Zhang B."/>
            <person name="Shi J."/>
            <person name="Ge H."/>
        </authorList>
    </citation>
    <scope>NUCLEOTIDE SEQUENCE [LARGE SCALE GENOMIC DNA]</scope>
    <source>
        <strain evidence="3 4">NA02069</strain>
    </source>
</reference>
<evidence type="ECO:0000313" key="3">
    <source>
        <dbReference type="EMBL" id="QKZ18903.1"/>
    </source>
</evidence>
<accession>A0A7H8T5Y8</accession>
<protein>
    <submittedName>
        <fullName evidence="3">GNAT family N-acetyltransferase</fullName>
    </submittedName>
</protein>
<dbReference type="PROSITE" id="PS51186">
    <property type="entry name" value="GNAT"/>
    <property type="match status" value="1"/>
</dbReference>
<dbReference type="EMBL" id="CP056041">
    <property type="protein sequence ID" value="QKZ18903.1"/>
    <property type="molecule type" value="Genomic_DNA"/>
</dbReference>
<evidence type="ECO:0000259" key="2">
    <source>
        <dbReference type="PROSITE" id="PS51186"/>
    </source>
</evidence>
<dbReference type="RefSeq" id="WP_176575618.1">
    <property type="nucleotide sequence ID" value="NZ_CBDRGH010000004.1"/>
</dbReference>
<feature type="domain" description="N-acetyltransferase" evidence="2">
    <location>
        <begin position="3"/>
        <end position="168"/>
    </location>
</feature>